<reference evidence="3" key="1">
    <citation type="journal article" date="2011" name="Proc. Natl. Acad. Sci. U.S.A.">
        <title>Obligate biotrophy features unraveled by the genomic analysis of rust fungi.</title>
        <authorList>
            <person name="Duplessis S."/>
            <person name="Cuomo C.A."/>
            <person name="Lin Y.-C."/>
            <person name="Aerts A."/>
            <person name="Tisserant E."/>
            <person name="Veneault-Fourrey C."/>
            <person name="Joly D.L."/>
            <person name="Hacquard S."/>
            <person name="Amselem J."/>
            <person name="Cantarel B.L."/>
            <person name="Chiu R."/>
            <person name="Coutinho P.M."/>
            <person name="Feau N."/>
            <person name="Field M."/>
            <person name="Frey P."/>
            <person name="Gelhaye E."/>
            <person name="Goldberg J."/>
            <person name="Grabherr M.G."/>
            <person name="Kodira C.D."/>
            <person name="Kohler A."/>
            <person name="Kuees U."/>
            <person name="Lindquist E.A."/>
            <person name="Lucas S.M."/>
            <person name="Mago R."/>
            <person name="Mauceli E."/>
            <person name="Morin E."/>
            <person name="Murat C."/>
            <person name="Pangilinan J.L."/>
            <person name="Park R."/>
            <person name="Pearson M."/>
            <person name="Quesneville H."/>
            <person name="Rouhier N."/>
            <person name="Sakthikumar S."/>
            <person name="Salamov A.A."/>
            <person name="Schmutz J."/>
            <person name="Selles B."/>
            <person name="Shapiro H."/>
            <person name="Tanguay P."/>
            <person name="Tuskan G.A."/>
            <person name="Henrissat B."/>
            <person name="Van de Peer Y."/>
            <person name="Rouze P."/>
            <person name="Ellis J.G."/>
            <person name="Dodds P.N."/>
            <person name="Schein J.E."/>
            <person name="Zhong S."/>
            <person name="Hamelin R.C."/>
            <person name="Grigoriev I.V."/>
            <person name="Szabo L.J."/>
            <person name="Martin F."/>
        </authorList>
    </citation>
    <scope>NUCLEOTIDE SEQUENCE [LARGE SCALE GENOMIC DNA]</scope>
    <source>
        <strain evidence="3">98AG31 / pathotype 3-4-7</strain>
    </source>
</reference>
<accession>F4RAJ6</accession>
<feature type="compositionally biased region" description="Polar residues" evidence="1">
    <location>
        <begin position="268"/>
        <end position="280"/>
    </location>
</feature>
<gene>
    <name evidence="2" type="ORF">MELLADRAFT_103100</name>
</gene>
<feature type="region of interest" description="Disordered" evidence="1">
    <location>
        <begin position="245"/>
        <end position="315"/>
    </location>
</feature>
<protein>
    <submittedName>
        <fullName evidence="2">Uncharacterized protein</fullName>
    </submittedName>
</protein>
<dbReference type="EMBL" id="GL883094">
    <property type="protein sequence ID" value="EGG10492.1"/>
    <property type="molecule type" value="Genomic_DNA"/>
</dbReference>
<dbReference type="GeneID" id="18921871"/>
<proteinExistence type="predicted"/>
<dbReference type="Proteomes" id="UP000001072">
    <property type="component" value="Unassembled WGS sequence"/>
</dbReference>
<feature type="region of interest" description="Disordered" evidence="1">
    <location>
        <begin position="1"/>
        <end position="174"/>
    </location>
</feature>
<organism evidence="3">
    <name type="scientific">Melampsora larici-populina (strain 98AG31 / pathotype 3-4-7)</name>
    <name type="common">Poplar leaf rust fungus</name>
    <dbReference type="NCBI Taxonomy" id="747676"/>
    <lineage>
        <taxon>Eukaryota</taxon>
        <taxon>Fungi</taxon>
        <taxon>Dikarya</taxon>
        <taxon>Basidiomycota</taxon>
        <taxon>Pucciniomycotina</taxon>
        <taxon>Pucciniomycetes</taxon>
        <taxon>Pucciniales</taxon>
        <taxon>Melampsoraceae</taxon>
        <taxon>Melampsora</taxon>
    </lineage>
</organism>
<dbReference type="HOGENOM" id="CLU_883013_0_0_1"/>
<dbReference type="InParanoid" id="F4RAJ6"/>
<dbReference type="VEuPathDB" id="FungiDB:MELLADRAFT_103100"/>
<evidence type="ECO:0000313" key="2">
    <source>
        <dbReference type="EMBL" id="EGG10492.1"/>
    </source>
</evidence>
<feature type="compositionally biased region" description="Polar residues" evidence="1">
    <location>
        <begin position="140"/>
        <end position="167"/>
    </location>
</feature>
<sequence>MSESKIKAAGLRFQKRADSSNPTPSSASTFYNLNRPSKGIPISKPKEGDNDEYNDDNHRRLRKDLDRLYPNSTLPTRPARNVSNKRFPAPPSGYSTGSSTRALDENPMGVGSSSSASSRLLKPPINHNARLQGDRVPGNRTWTPSNQTIEQSPPDSSTQASHLSSRLGSEHFSLNDERCTTISSPHQEKPDIETPAWLAEDQSLILRLDAAIASPTRLESSAPRLEPDDLCLARRIDAAIASPEIVSPPRGKTTVQKPTGKKIPSIFLNPSHNSRPQAASSKGRINPIRHSQTSKHTKSCLNSPKKSISQRASNG</sequence>
<dbReference type="AlphaFoldDB" id="F4RAJ6"/>
<feature type="compositionally biased region" description="Basic and acidic residues" evidence="1">
    <location>
        <begin position="55"/>
        <end position="67"/>
    </location>
</feature>
<dbReference type="OrthoDB" id="10425356at2759"/>
<dbReference type="KEGG" id="mlr:MELLADRAFT_103100"/>
<keyword evidence="3" id="KW-1185">Reference proteome</keyword>
<name>F4RAJ6_MELLP</name>
<feature type="compositionally biased region" description="Polar residues" evidence="1">
    <location>
        <begin position="19"/>
        <end position="35"/>
    </location>
</feature>
<evidence type="ECO:0000256" key="1">
    <source>
        <dbReference type="SAM" id="MobiDB-lite"/>
    </source>
</evidence>
<feature type="compositionally biased region" description="Polar residues" evidence="1">
    <location>
        <begin position="299"/>
        <end position="315"/>
    </location>
</feature>
<dbReference type="RefSeq" id="XP_007405961.1">
    <property type="nucleotide sequence ID" value="XM_007405899.1"/>
</dbReference>
<evidence type="ECO:0000313" key="3">
    <source>
        <dbReference type="Proteomes" id="UP000001072"/>
    </source>
</evidence>